<dbReference type="Proteomes" id="UP001528673">
    <property type="component" value="Unassembled WGS sequence"/>
</dbReference>
<keyword evidence="4" id="KW-1185">Reference proteome</keyword>
<sequence>MLRSLWRAAGLSLLPLLVGGPALAQWPPSPARPDPAPSAAPAVAPSTASPARLLSLSEAFERAEAVHPELVQARREVEALQGPVLQARLRPNPELAYALEDRQSATRSQTLQLNWRLETGGKREARVAVSEQAVRVAQSALQQVRTQVRTLVLSAYADALLAQERAALAQDNLGLARRVSEAVAKRVAAGKVSPVEESKARVAEAGARLEQVQALSEQRSSLRRLVSLWGQGPALADGLRLSDLALPLPTLPDWAALAARVDRAPGRAVAQQELLRRQAAVEVERRRQVPDVTLSLGLKRANELQRNQLLLGLSVPLPVSDRNQGNLLEALQREEQAREALSALDQRLGTDAWLAHERLATGLAELRLLQQEVLPGARQAYEAASVGFEFGKFSFLEVLDAQRTHLAAKAQSLRAVADVQRAAAELERLLGTPLAEIESAAPTRATQE</sequence>
<comment type="caution">
    <text evidence="3">The sequence shown here is derived from an EMBL/GenBank/DDBJ whole genome shotgun (WGS) entry which is preliminary data.</text>
</comment>
<feature type="chain" id="PRO_5045564501" evidence="2">
    <location>
        <begin position="25"/>
        <end position="448"/>
    </location>
</feature>
<evidence type="ECO:0000313" key="3">
    <source>
        <dbReference type="EMBL" id="MDD0837118.1"/>
    </source>
</evidence>
<reference evidence="3 4" key="1">
    <citation type="submission" date="2023-02" db="EMBL/GenBank/DDBJ databases">
        <title>Bacterial whole genomic sequence of Curvibacter sp. HBC61.</title>
        <authorList>
            <person name="Le V."/>
            <person name="Ko S.-R."/>
            <person name="Ahn C.-Y."/>
            <person name="Oh H.-M."/>
        </authorList>
    </citation>
    <scope>NUCLEOTIDE SEQUENCE [LARGE SCALE GENOMIC DNA]</scope>
    <source>
        <strain evidence="3 4">HBC61</strain>
    </source>
</reference>
<dbReference type="Gene3D" id="1.20.1600.10">
    <property type="entry name" value="Outer membrane efflux proteins (OEP)"/>
    <property type="match status" value="1"/>
</dbReference>
<dbReference type="EMBL" id="JAQSIP010000001">
    <property type="protein sequence ID" value="MDD0837118.1"/>
    <property type="molecule type" value="Genomic_DNA"/>
</dbReference>
<name>A0ABT5MTG2_9BURK</name>
<dbReference type="InterPro" id="IPR010131">
    <property type="entry name" value="MdtP/NodT-like"/>
</dbReference>
<dbReference type="InterPro" id="IPR003423">
    <property type="entry name" value="OMP_efflux"/>
</dbReference>
<dbReference type="RefSeq" id="WP_273947995.1">
    <property type="nucleotide sequence ID" value="NZ_JAQSIP010000001.1"/>
</dbReference>
<evidence type="ECO:0000313" key="4">
    <source>
        <dbReference type="Proteomes" id="UP001528673"/>
    </source>
</evidence>
<feature type="signal peptide" evidence="2">
    <location>
        <begin position="1"/>
        <end position="24"/>
    </location>
</feature>
<gene>
    <name evidence="3" type="ORF">PSQ40_00895</name>
</gene>
<protein>
    <submittedName>
        <fullName evidence="3">TolC family protein</fullName>
    </submittedName>
</protein>
<keyword evidence="2" id="KW-0732">Signal</keyword>
<evidence type="ECO:0000256" key="1">
    <source>
        <dbReference type="ARBA" id="ARBA00007613"/>
    </source>
</evidence>
<accession>A0ABT5MTG2</accession>
<dbReference type="SUPFAM" id="SSF56954">
    <property type="entry name" value="Outer membrane efflux proteins (OEP)"/>
    <property type="match status" value="1"/>
</dbReference>
<evidence type="ECO:0000256" key="2">
    <source>
        <dbReference type="SAM" id="SignalP"/>
    </source>
</evidence>
<dbReference type="PANTHER" id="PTHR30203">
    <property type="entry name" value="OUTER MEMBRANE CATION EFFLUX PROTEIN"/>
    <property type="match status" value="1"/>
</dbReference>
<comment type="similarity">
    <text evidence="1">Belongs to the outer membrane factor (OMF) (TC 1.B.17) family.</text>
</comment>
<organism evidence="3 4">
    <name type="scientific">Curvibacter cyanobacteriorum</name>
    <dbReference type="NCBI Taxonomy" id="3026422"/>
    <lineage>
        <taxon>Bacteria</taxon>
        <taxon>Pseudomonadati</taxon>
        <taxon>Pseudomonadota</taxon>
        <taxon>Betaproteobacteria</taxon>
        <taxon>Burkholderiales</taxon>
        <taxon>Comamonadaceae</taxon>
        <taxon>Curvibacter</taxon>
    </lineage>
</organism>
<proteinExistence type="inferred from homology"/>
<dbReference type="Pfam" id="PF02321">
    <property type="entry name" value="OEP"/>
    <property type="match status" value="2"/>
</dbReference>
<dbReference type="PANTHER" id="PTHR30203:SF24">
    <property type="entry name" value="BLR4935 PROTEIN"/>
    <property type="match status" value="1"/>
</dbReference>